<sequence>MALSVLCGVCFLGCRTTPLAWLGILVEVPALWLLSGAGAQHGASTAQASADGLLASLGVAVQHIGLAQAGAGSGVRPVVAGRVAAVFPLLPSALRHIRRFRRPPNRRPRRS</sequence>
<reference evidence="1 2" key="1">
    <citation type="submission" date="2019-06" db="EMBL/GenBank/DDBJ databases">
        <title>Streptomyces sporangiiformans sp. nov., a novel actinomycete isolated from soil in Mount Song.</title>
        <authorList>
            <person name="Han L."/>
        </authorList>
    </citation>
    <scope>NUCLEOTIDE SEQUENCE [LARGE SCALE GENOMIC DNA]</scope>
    <source>
        <strain evidence="1 2">NEAU-SSA 1</strain>
    </source>
</reference>
<name>A0A505D7Z4_9ACTN</name>
<dbReference type="OrthoDB" id="68076at2"/>
<gene>
    <name evidence="1" type="ORF">FGD71_029655</name>
</gene>
<organism evidence="1 2">
    <name type="scientific">Streptomyces sporangiiformans</name>
    <dbReference type="NCBI Taxonomy" id="2315329"/>
    <lineage>
        <taxon>Bacteria</taxon>
        <taxon>Bacillati</taxon>
        <taxon>Actinomycetota</taxon>
        <taxon>Actinomycetes</taxon>
        <taxon>Kitasatosporales</taxon>
        <taxon>Streptomycetaceae</taxon>
        <taxon>Streptomyces</taxon>
    </lineage>
</organism>
<evidence type="ECO:0000313" key="2">
    <source>
        <dbReference type="Proteomes" id="UP000317378"/>
    </source>
</evidence>
<comment type="caution">
    <text evidence="1">The sequence shown here is derived from an EMBL/GenBank/DDBJ whole genome shotgun (WGS) entry which is preliminary data.</text>
</comment>
<dbReference type="EMBL" id="VCHX02000171">
    <property type="protein sequence ID" value="TPQ18730.1"/>
    <property type="molecule type" value="Genomic_DNA"/>
</dbReference>
<evidence type="ECO:0000313" key="1">
    <source>
        <dbReference type="EMBL" id="TPQ18730.1"/>
    </source>
</evidence>
<keyword evidence="2" id="KW-1185">Reference proteome</keyword>
<protein>
    <submittedName>
        <fullName evidence="1">Uncharacterized protein</fullName>
    </submittedName>
</protein>
<dbReference type="AlphaFoldDB" id="A0A505D7Z4"/>
<accession>A0A505D7Z4</accession>
<dbReference type="RefSeq" id="WP_119103618.1">
    <property type="nucleotide sequence ID" value="NZ_QXMJ01000171.1"/>
</dbReference>
<proteinExistence type="predicted"/>
<dbReference type="Proteomes" id="UP000317378">
    <property type="component" value="Unassembled WGS sequence"/>
</dbReference>